<name>A0ABQ6WQ50_9EURO</name>
<evidence type="ECO:0000313" key="1">
    <source>
        <dbReference type="EMBL" id="KAE8419150.1"/>
    </source>
</evidence>
<dbReference type="EMBL" id="ML735719">
    <property type="protein sequence ID" value="KAE8419150.1"/>
    <property type="molecule type" value="Genomic_DNA"/>
</dbReference>
<proteinExistence type="predicted"/>
<keyword evidence="2" id="KW-1185">Reference proteome</keyword>
<protein>
    <submittedName>
        <fullName evidence="1">Uncharacterized protein</fullName>
    </submittedName>
</protein>
<gene>
    <name evidence="1" type="ORF">BDV36DRAFT_140949</name>
</gene>
<evidence type="ECO:0000313" key="2">
    <source>
        <dbReference type="Proteomes" id="UP000325395"/>
    </source>
</evidence>
<reference evidence="1 2" key="1">
    <citation type="submission" date="2019-04" db="EMBL/GenBank/DDBJ databases">
        <authorList>
            <consortium name="DOE Joint Genome Institute"/>
            <person name="Mondo S."/>
            <person name="Kjaerbolling I."/>
            <person name="Vesth T."/>
            <person name="Frisvad J.C."/>
            <person name="Nybo J.L."/>
            <person name="Theobald S."/>
            <person name="Kildgaard S."/>
            <person name="Isbrandt T."/>
            <person name="Kuo A."/>
            <person name="Sato A."/>
            <person name="Lyhne E.K."/>
            <person name="Kogle M.E."/>
            <person name="Wiebenga A."/>
            <person name="Kun R.S."/>
            <person name="Lubbers R.J."/>
            <person name="Makela M.R."/>
            <person name="Barry K."/>
            <person name="Chovatia M."/>
            <person name="Clum A."/>
            <person name="Daum C."/>
            <person name="Haridas S."/>
            <person name="He G."/>
            <person name="LaButti K."/>
            <person name="Lipzen A."/>
            <person name="Riley R."/>
            <person name="Salamov A."/>
            <person name="Simmons B.A."/>
            <person name="Magnuson J.K."/>
            <person name="Henrissat B."/>
            <person name="Mortensen U.H."/>
            <person name="Larsen T.O."/>
            <person name="Devries R.P."/>
            <person name="Grigoriev I.V."/>
            <person name="Machida M."/>
            <person name="Baker S.E."/>
            <person name="Andersen M.R."/>
            <person name="Cantor M.N."/>
            <person name="Hua S.X."/>
        </authorList>
    </citation>
    <scope>NUCLEOTIDE SEQUENCE [LARGE SCALE GENOMIC DNA]</scope>
    <source>
        <strain evidence="1 2">CBS 117616</strain>
    </source>
</reference>
<sequence length="240" mass="26986">MSATPFEKSPGDLAGYASMLWRKGWANDEELKYLNPKNLEEEGKKFAYKCTSDTEVKATIDRFHQGLTAMSFISRRASSRWLNGNELVPLPKIEVRDITCEAPALDSVEMLRLETTCLQSSNRKLWTRPNFQRIRVFLAFPALQRLLHEYPTLPITGQGLTAKGWKTNPTQSWKEKGDLVLIDAASYHSLQFVFPIVFGVEGEAYHHGPVSSGGPYVVSSRCGTLPRTLSPPLYLQVHGK</sequence>
<accession>A0ABQ6WQ50</accession>
<dbReference type="Proteomes" id="UP000325395">
    <property type="component" value="Unassembled WGS sequence"/>
</dbReference>
<organism evidence="1 2">
    <name type="scientific">Aspergillus pseudocaelatus</name>
    <dbReference type="NCBI Taxonomy" id="1825620"/>
    <lineage>
        <taxon>Eukaryota</taxon>
        <taxon>Fungi</taxon>
        <taxon>Dikarya</taxon>
        <taxon>Ascomycota</taxon>
        <taxon>Pezizomycotina</taxon>
        <taxon>Eurotiomycetes</taxon>
        <taxon>Eurotiomycetidae</taxon>
        <taxon>Eurotiales</taxon>
        <taxon>Aspergillaceae</taxon>
        <taxon>Aspergillus</taxon>
        <taxon>Aspergillus subgen. Circumdati</taxon>
    </lineage>
</organism>